<feature type="region of interest" description="Disordered" evidence="1">
    <location>
        <begin position="284"/>
        <end position="346"/>
    </location>
</feature>
<evidence type="ECO:0008006" key="5">
    <source>
        <dbReference type="Google" id="ProtNLM"/>
    </source>
</evidence>
<evidence type="ECO:0000256" key="2">
    <source>
        <dbReference type="SAM" id="Phobius"/>
    </source>
</evidence>
<feature type="compositionally biased region" description="Basic and acidic residues" evidence="1">
    <location>
        <begin position="294"/>
        <end position="328"/>
    </location>
</feature>
<name>A0A1A8YNQ2_PLAOA</name>
<dbReference type="Proteomes" id="UP000078550">
    <property type="component" value="Unassembled WGS sequence"/>
</dbReference>
<dbReference type="SUPFAM" id="SSF50630">
    <property type="entry name" value="Acid proteases"/>
    <property type="match status" value="1"/>
</dbReference>
<sequence>MHTFVNKCVHTCIPAYIHAFLHTYIYICHTPREEVNTDKPSRHLPPFSHIAISPLQPTDGSIELKKIKRETKNCTGRKRERSLFFFFFFLDHHSGILCMYYICTELMERKNTKCTRCFIVLLLLFVLLLSLYGCRGHIDERFNGSPSLSDTVSGQKNGSAIDDTSHAFKQTSGKDGEKDEGNRDNCSSDGSSSDSSSSDGSSSDSGIDRKDAQTGDRTNVESADDHSDSSKIPYNSGDSHLKKEGSKMIDLSIKNENASQGEIKKKEEILSEGVDTFKEKNKLMEENMTQSEGSIDKREPHKNSNHEKTSKNAHKNSPEKRSTSDDRVMASGDSVVGHSDGSGRNGGDFSGSVLNVHFTENRNLYTNVKVGGQLLKLALNSRLEGIYVFMKDSQACFKGEGKKNCYDPNLANNSTWCNNDLLCLPAILSRPFECYSDENLFLENKAEYPIVYYDSLKFGESHVEGSDDVEMMDLIYAEEGASMGKKAATDHTTTTATAAEHSTATATAAEHTTTTATDAASAVEGETLFQNADIKLVTDLSMYNNWSLFKDTDGILGLAGKELSCRNISVWNYIVEKNNALFAIDINFPENAMKGYVQVGNQSGSKRSIAYYRHVSNGSSKKTTDIGEKGKERHFFSGDSENAKKKEKEMQSGEDVTENTSNLSIKTERREMTNSPIDPYFPKSEIHIGDYKKDYEPIVWAEPRERGGIFSDSFMQFTIYNLEVCNNNIFGKYSSNWQGIIDLSSKCLVLPKMFWLSLMEYLPVNKNDERCIPKNKEVEFNEDSVPRMCAVDARNRPLPLLKFYISDNDVVSDNNVGGGIASGGRGDNVREVYIPLDNLIINDSNGNENYLCVVPDAHDGLSSENTGRTTKPLIKFGTYVLNNFYVVVDQENYRVGFANKKNYHYSDGKCTERTVCIGDQFYEPALNMCVNPDCSIWYFYTLNEETKKCESLSSRFYIFLLILVLLLILDIQSYFFYRRSVHVAKVSSR</sequence>
<feature type="compositionally biased region" description="Polar residues" evidence="1">
    <location>
        <begin position="145"/>
        <end position="158"/>
    </location>
</feature>
<feature type="compositionally biased region" description="Low complexity" evidence="1">
    <location>
        <begin position="187"/>
        <end position="205"/>
    </location>
</feature>
<keyword evidence="2" id="KW-0472">Membrane</keyword>
<protein>
    <recommendedName>
        <fullName evidence="5">Peptidase</fullName>
    </recommendedName>
</protein>
<feature type="region of interest" description="Disordered" evidence="1">
    <location>
        <begin position="486"/>
        <end position="517"/>
    </location>
</feature>
<organism evidence="3 4">
    <name type="scientific">Plasmodium ovale wallikeri</name>
    <dbReference type="NCBI Taxonomy" id="864142"/>
    <lineage>
        <taxon>Eukaryota</taxon>
        <taxon>Sar</taxon>
        <taxon>Alveolata</taxon>
        <taxon>Apicomplexa</taxon>
        <taxon>Aconoidasida</taxon>
        <taxon>Haemosporida</taxon>
        <taxon>Plasmodiidae</taxon>
        <taxon>Plasmodium</taxon>
        <taxon>Plasmodium (Plasmodium)</taxon>
    </lineage>
</organism>
<feature type="transmembrane region" description="Helical" evidence="2">
    <location>
        <begin position="956"/>
        <end position="977"/>
    </location>
</feature>
<dbReference type="Gene3D" id="2.40.70.10">
    <property type="entry name" value="Acid Proteases"/>
    <property type="match status" value="1"/>
</dbReference>
<feature type="transmembrane region" description="Helical" evidence="2">
    <location>
        <begin position="114"/>
        <end position="133"/>
    </location>
</feature>
<gene>
    <name evidence="3" type="ORF">POVWA2_013300</name>
</gene>
<feature type="transmembrane region" description="Helical" evidence="2">
    <location>
        <begin position="83"/>
        <end position="102"/>
    </location>
</feature>
<dbReference type="AlphaFoldDB" id="A0A1A8YNQ2"/>
<keyword evidence="2" id="KW-0812">Transmembrane</keyword>
<feature type="compositionally biased region" description="Basic and acidic residues" evidence="1">
    <location>
        <begin position="172"/>
        <end position="183"/>
    </location>
</feature>
<keyword evidence="2" id="KW-1133">Transmembrane helix</keyword>
<feature type="region of interest" description="Disordered" evidence="1">
    <location>
        <begin position="618"/>
        <end position="661"/>
    </location>
</feature>
<reference evidence="4" key="1">
    <citation type="submission" date="2016-05" db="EMBL/GenBank/DDBJ databases">
        <authorList>
            <person name="Naeem Raeece"/>
        </authorList>
    </citation>
    <scope>NUCLEOTIDE SEQUENCE [LARGE SCALE GENOMIC DNA]</scope>
</reference>
<feature type="compositionally biased region" description="Low complexity" evidence="1">
    <location>
        <begin position="490"/>
        <end position="517"/>
    </location>
</feature>
<dbReference type="InterPro" id="IPR021109">
    <property type="entry name" value="Peptidase_aspartic_dom_sf"/>
</dbReference>
<dbReference type="EMBL" id="FLRE01000053">
    <property type="protein sequence ID" value="SBT33164.1"/>
    <property type="molecule type" value="Genomic_DNA"/>
</dbReference>
<feature type="compositionally biased region" description="Basic and acidic residues" evidence="1">
    <location>
        <begin position="622"/>
        <end position="651"/>
    </location>
</feature>
<evidence type="ECO:0000313" key="4">
    <source>
        <dbReference type="Proteomes" id="UP000078550"/>
    </source>
</evidence>
<evidence type="ECO:0000256" key="1">
    <source>
        <dbReference type="SAM" id="MobiDB-lite"/>
    </source>
</evidence>
<evidence type="ECO:0000313" key="3">
    <source>
        <dbReference type="EMBL" id="SBT33164.1"/>
    </source>
</evidence>
<proteinExistence type="predicted"/>
<feature type="region of interest" description="Disordered" evidence="1">
    <location>
        <begin position="145"/>
        <end position="243"/>
    </location>
</feature>
<accession>A0A1A8YNQ2</accession>